<gene>
    <name evidence="2" type="ORF">GO755_35615</name>
</gene>
<dbReference type="GO" id="GO:0043169">
    <property type="term" value="F:cation binding"/>
    <property type="evidence" value="ECO:0007669"/>
    <property type="project" value="InterPro"/>
</dbReference>
<accession>A0A7K1SNL9</accession>
<dbReference type="SMART" id="SM00642">
    <property type="entry name" value="Aamy"/>
    <property type="match status" value="1"/>
</dbReference>
<dbReference type="PANTHER" id="PTHR10357">
    <property type="entry name" value="ALPHA-AMYLASE FAMILY MEMBER"/>
    <property type="match status" value="1"/>
</dbReference>
<dbReference type="GO" id="GO:0004556">
    <property type="term" value="F:alpha-amylase activity"/>
    <property type="evidence" value="ECO:0007669"/>
    <property type="project" value="TreeGrafter"/>
</dbReference>
<dbReference type="InterPro" id="IPR017853">
    <property type="entry name" value="GH"/>
</dbReference>
<sequence length="609" mass="68922">MKKHPSTSLTLSRRTFTAGAISAGLLQTPLAEAADKLLNPTVSRTDKLVIYQIFTRLFGNQKTANKTWGSRDENGVGKFNDITDKALQELKKFGISHVWYTGVIEHALMTDYSANGIPKDNPLVVKGRAGSPYAIKDYYDVNPDLAVDVKNRMREFESLLKRSHANGLKVIIDFVPNHLARQYHSNAKPSGIEDMGQTDDKTKAFDSQNNFYYLPKESFQVPDGVSIPDGLSTGSYAENPAKATGNDVFKAKPSIDDWYETIKLNYGVDYQNNRQTHFAPIPSTWFKMRDILLFWAQKGVDGFRCDMAEMVPVEFWGWAIPQVKAFRSSLVFIAEIYNPKEYKNYIQTGKFDYLYDKVGLYDALRRLMEDKDKATTEDITKVWQTESGDISDHMVRFLENHDEQRITSKFFAGDPWAAVPAMTLSATLHTGPVMLYFGQELGVNPTMAEGFQGDDGRTTIFDYWGIPEYQAWTNGKKFDGGKLTANQKKLRQFYQQLNQLVNTSDAIRTGGFYDLQASNTQSAGYDQQRLYSYLRYSGKQRLLIICNFDKTKPAQTTVKIPDDAWQKLKINGSATHSFQDIFRTKVKLTSKDSVPITLPPLGVLVLEIS</sequence>
<reference evidence="2 3" key="1">
    <citation type="submission" date="2019-12" db="EMBL/GenBank/DDBJ databases">
        <title>Spirosoma sp. HMF4905 genome sequencing and assembly.</title>
        <authorList>
            <person name="Kang H."/>
            <person name="Cha I."/>
            <person name="Kim H."/>
            <person name="Joh K."/>
        </authorList>
    </citation>
    <scope>NUCLEOTIDE SEQUENCE [LARGE SCALE GENOMIC DNA]</scope>
    <source>
        <strain evidence="2 3">HMF4905</strain>
    </source>
</reference>
<evidence type="ECO:0000313" key="3">
    <source>
        <dbReference type="Proteomes" id="UP000436006"/>
    </source>
</evidence>
<dbReference type="SUPFAM" id="SSF51011">
    <property type="entry name" value="Glycosyl hydrolase domain"/>
    <property type="match status" value="1"/>
</dbReference>
<proteinExistence type="predicted"/>
<dbReference type="InterPro" id="IPR013780">
    <property type="entry name" value="Glyco_hydro_b"/>
</dbReference>
<name>A0A7K1SNL9_9BACT</name>
<dbReference type="RefSeq" id="WP_157590210.1">
    <property type="nucleotide sequence ID" value="NZ_WPIN01000022.1"/>
</dbReference>
<organism evidence="2 3">
    <name type="scientific">Spirosoma arboris</name>
    <dbReference type="NCBI Taxonomy" id="2682092"/>
    <lineage>
        <taxon>Bacteria</taxon>
        <taxon>Pseudomonadati</taxon>
        <taxon>Bacteroidota</taxon>
        <taxon>Cytophagia</taxon>
        <taxon>Cytophagales</taxon>
        <taxon>Cytophagaceae</taxon>
        <taxon>Spirosoma</taxon>
    </lineage>
</organism>
<dbReference type="Proteomes" id="UP000436006">
    <property type="component" value="Unassembled WGS sequence"/>
</dbReference>
<comment type="caution">
    <text evidence="2">The sequence shown here is derived from an EMBL/GenBank/DDBJ whole genome shotgun (WGS) entry which is preliminary data.</text>
</comment>
<dbReference type="SUPFAM" id="SSF51445">
    <property type="entry name" value="(Trans)glycosidases"/>
    <property type="match status" value="1"/>
</dbReference>
<dbReference type="InterPro" id="IPR006048">
    <property type="entry name" value="A-amylase/branching_C"/>
</dbReference>
<dbReference type="Gene3D" id="2.60.40.1180">
    <property type="entry name" value="Golgi alpha-mannosidase II"/>
    <property type="match status" value="1"/>
</dbReference>
<evidence type="ECO:0000313" key="2">
    <source>
        <dbReference type="EMBL" id="MVM35404.1"/>
    </source>
</evidence>
<feature type="domain" description="Glycosyl hydrolase family 13 catalytic" evidence="1">
    <location>
        <begin position="52"/>
        <end position="491"/>
    </location>
</feature>
<protein>
    <submittedName>
        <fullName evidence="2">Alpha-amylase</fullName>
    </submittedName>
</protein>
<dbReference type="Pfam" id="PF00128">
    <property type="entry name" value="Alpha-amylase"/>
    <property type="match status" value="1"/>
</dbReference>
<dbReference type="GO" id="GO:0009313">
    <property type="term" value="P:oligosaccharide catabolic process"/>
    <property type="evidence" value="ECO:0007669"/>
    <property type="project" value="TreeGrafter"/>
</dbReference>
<dbReference type="InterPro" id="IPR006047">
    <property type="entry name" value="GH13_cat_dom"/>
</dbReference>
<dbReference type="AlphaFoldDB" id="A0A7K1SNL9"/>
<keyword evidence="3" id="KW-1185">Reference proteome</keyword>
<dbReference type="EMBL" id="WPIN01000022">
    <property type="protein sequence ID" value="MVM35404.1"/>
    <property type="molecule type" value="Genomic_DNA"/>
</dbReference>
<dbReference type="Pfam" id="PF02806">
    <property type="entry name" value="Alpha-amylase_C"/>
    <property type="match status" value="1"/>
</dbReference>
<evidence type="ECO:0000259" key="1">
    <source>
        <dbReference type="SMART" id="SM00642"/>
    </source>
</evidence>
<dbReference type="CDD" id="cd11349">
    <property type="entry name" value="AmyAc_3"/>
    <property type="match status" value="1"/>
</dbReference>
<dbReference type="PANTHER" id="PTHR10357:SF205">
    <property type="entry name" value="O-GLYCOSYL HYDROLASE FAMILY 13"/>
    <property type="match status" value="1"/>
</dbReference>
<dbReference type="Gene3D" id="3.20.20.80">
    <property type="entry name" value="Glycosidases"/>
    <property type="match status" value="2"/>
</dbReference>